<dbReference type="AlphaFoldDB" id="A0A4R7F3B4"/>
<dbReference type="EMBL" id="SOAG01000015">
    <property type="protein sequence ID" value="TDS57575.1"/>
    <property type="molecule type" value="Genomic_DNA"/>
</dbReference>
<evidence type="ECO:0000313" key="1">
    <source>
        <dbReference type="EMBL" id="TDS57575.1"/>
    </source>
</evidence>
<organism evidence="1 2">
    <name type="scientific">Myroides indicus</name>
    <dbReference type="NCBI Taxonomy" id="1323422"/>
    <lineage>
        <taxon>Bacteria</taxon>
        <taxon>Pseudomonadati</taxon>
        <taxon>Bacteroidota</taxon>
        <taxon>Flavobacteriia</taxon>
        <taxon>Flavobacteriales</taxon>
        <taxon>Flavobacteriaceae</taxon>
        <taxon>Myroides</taxon>
    </lineage>
</organism>
<keyword evidence="2" id="KW-1185">Reference proteome</keyword>
<reference evidence="1 2" key="1">
    <citation type="submission" date="2019-03" db="EMBL/GenBank/DDBJ databases">
        <title>Genomic Encyclopedia of Archaeal and Bacterial Type Strains, Phase II (KMG-II): from individual species to whole genera.</title>
        <authorList>
            <person name="Goeker M."/>
        </authorList>
    </citation>
    <scope>NUCLEOTIDE SEQUENCE [LARGE SCALE GENOMIC DNA]</scope>
    <source>
        <strain evidence="1 2">DSM 28213</strain>
    </source>
</reference>
<proteinExistence type="predicted"/>
<evidence type="ECO:0000313" key="2">
    <source>
        <dbReference type="Proteomes" id="UP000295215"/>
    </source>
</evidence>
<accession>A0A4R7F3B4</accession>
<sequence>MRSNKHQKILLLLFLVLSIFLSGCKEKKDEQQDSNSPPFDMYELSPMAMLMEQMYVDNMRIKSKLLTGETDFGEFPVIHESIFSSQLTDPSDKDEFFEWQARYFIEVEKAFYQSKETDKKSQFNAIVNSCLECHKSKCGGPIPRIKKLFIP</sequence>
<name>A0A4R7F3B4_9FLAO</name>
<dbReference type="RefSeq" id="WP_133712749.1">
    <property type="nucleotide sequence ID" value="NZ_SOAG01000015.1"/>
</dbReference>
<dbReference type="Proteomes" id="UP000295215">
    <property type="component" value="Unassembled WGS sequence"/>
</dbReference>
<dbReference type="PROSITE" id="PS51257">
    <property type="entry name" value="PROKAR_LIPOPROTEIN"/>
    <property type="match status" value="1"/>
</dbReference>
<dbReference type="OrthoDB" id="982229at2"/>
<protein>
    <submittedName>
        <fullName evidence="1">Uncharacterized protein</fullName>
    </submittedName>
</protein>
<gene>
    <name evidence="1" type="ORF">C8P70_11575</name>
</gene>
<comment type="caution">
    <text evidence="1">The sequence shown here is derived from an EMBL/GenBank/DDBJ whole genome shotgun (WGS) entry which is preliminary data.</text>
</comment>